<dbReference type="PANTHER" id="PTHR33447">
    <property type="entry name" value="GLUTATHIONE GAMMA-GLUTAMYLCYSTEINYLTRANSFERASE"/>
    <property type="match status" value="1"/>
</dbReference>
<dbReference type="EMBL" id="JAHZST010000004">
    <property type="protein sequence ID" value="MBW8183490.1"/>
    <property type="molecule type" value="Genomic_DNA"/>
</dbReference>
<evidence type="ECO:0000256" key="4">
    <source>
        <dbReference type="ARBA" id="ARBA00022723"/>
    </source>
</evidence>
<name>A0ABS7E1Q8_9GAMM</name>
<evidence type="ECO:0000256" key="2">
    <source>
        <dbReference type="ARBA" id="ARBA00022539"/>
    </source>
</evidence>
<evidence type="ECO:0000256" key="3">
    <source>
        <dbReference type="ARBA" id="ARBA00022679"/>
    </source>
</evidence>
<reference evidence="7 8" key="1">
    <citation type="submission" date="2021-07" db="EMBL/GenBank/DDBJ databases">
        <title>Shewanella sp. nov, isolated from SCS.</title>
        <authorList>
            <person name="Cao W.R."/>
        </authorList>
    </citation>
    <scope>NUCLEOTIDE SEQUENCE [LARGE SCALE GENOMIC DNA]</scope>
    <source>
        <strain evidence="7 8">NR704-98</strain>
    </source>
</reference>
<accession>A0ABS7E1Q8</accession>
<sequence>MPQNKRLLMAGSILIYLLFQLCQPPAFACELLDWSSTEGSKRLSSASLKQDLFKLAPQFEGQSNKTFCGVTSMVIVANALRVSPNGTSIPLDSSRLGPDESRYFPKGVSPLFHRYTQESILEGSDKTRAQILGEPKVKGGESDYGMQLSEITSLAKRLAFTAKPTYVQPEKLDDANYLLSVKQALKQALKRDESYVIINYSRSALNQAGSGHFSPLAAFDRGSDSFLIMDVSNTYQTWVWVSSKRLINAMATLDIDKPRGFVEISQS</sequence>
<dbReference type="InterPro" id="IPR038156">
    <property type="entry name" value="PCS_N_sf"/>
</dbReference>
<dbReference type="PANTHER" id="PTHR33447:SF20">
    <property type="entry name" value="GLUTATHIONE GAMMA-GLUTAMYLCYSTEINYLTRANSFERASE"/>
    <property type="match status" value="1"/>
</dbReference>
<dbReference type="InterPro" id="IPR038765">
    <property type="entry name" value="Papain-like_cys_pep_sf"/>
</dbReference>
<evidence type="ECO:0000313" key="7">
    <source>
        <dbReference type="EMBL" id="MBW8183490.1"/>
    </source>
</evidence>
<comment type="caution">
    <text evidence="7">The sequence shown here is derived from an EMBL/GenBank/DDBJ whole genome shotgun (WGS) entry which is preliminary data.</text>
</comment>
<organism evidence="7 8">
    <name type="scientific">Shewanella nanhaiensis</name>
    <dbReference type="NCBI Taxonomy" id="2864872"/>
    <lineage>
        <taxon>Bacteria</taxon>
        <taxon>Pseudomonadati</taxon>
        <taxon>Pseudomonadota</taxon>
        <taxon>Gammaproteobacteria</taxon>
        <taxon>Alteromonadales</taxon>
        <taxon>Shewanellaceae</taxon>
        <taxon>Shewanella</taxon>
    </lineage>
</organism>
<proteinExistence type="predicted"/>
<dbReference type="PROSITE" id="PS51443">
    <property type="entry name" value="PCS"/>
    <property type="match status" value="1"/>
</dbReference>
<dbReference type="Pfam" id="PF05023">
    <property type="entry name" value="Phytochelatin"/>
    <property type="match status" value="2"/>
</dbReference>
<dbReference type="InterPro" id="IPR040409">
    <property type="entry name" value="PCS-like"/>
</dbReference>
<feature type="domain" description="Peptidase C83" evidence="6">
    <location>
        <begin position="11"/>
        <end position="267"/>
    </location>
</feature>
<keyword evidence="3" id="KW-0808">Transferase</keyword>
<dbReference type="SUPFAM" id="SSF54001">
    <property type="entry name" value="Cysteine proteinases"/>
    <property type="match status" value="1"/>
</dbReference>
<dbReference type="RefSeq" id="WP_220109107.1">
    <property type="nucleotide sequence ID" value="NZ_JAHZST010000004.1"/>
</dbReference>
<keyword evidence="4" id="KW-0479">Metal-binding</keyword>
<evidence type="ECO:0000313" key="8">
    <source>
        <dbReference type="Proteomes" id="UP001195963"/>
    </source>
</evidence>
<keyword evidence="5" id="KW-0732">Signal</keyword>
<dbReference type="InterPro" id="IPR007719">
    <property type="entry name" value="PCS_N"/>
</dbReference>
<dbReference type="Proteomes" id="UP001195963">
    <property type="component" value="Unassembled WGS sequence"/>
</dbReference>
<evidence type="ECO:0000256" key="5">
    <source>
        <dbReference type="SAM" id="SignalP"/>
    </source>
</evidence>
<gene>
    <name evidence="7" type="ORF">K0625_07400</name>
</gene>
<feature type="signal peptide" evidence="5">
    <location>
        <begin position="1"/>
        <end position="28"/>
    </location>
</feature>
<keyword evidence="8" id="KW-1185">Reference proteome</keyword>
<protein>
    <recommendedName>
        <fullName evidence="1">glutathione gamma-glutamylcysteinyltransferase</fullName>
        <ecNumber evidence="1">2.3.2.15</ecNumber>
    </recommendedName>
</protein>
<evidence type="ECO:0000259" key="6">
    <source>
        <dbReference type="PROSITE" id="PS51443"/>
    </source>
</evidence>
<dbReference type="EC" id="2.3.2.15" evidence="1"/>
<dbReference type="Gene3D" id="3.90.70.30">
    <property type="entry name" value="Phytochelatin synthase, N-terminal domain"/>
    <property type="match status" value="1"/>
</dbReference>
<feature type="chain" id="PRO_5045681883" description="glutathione gamma-glutamylcysteinyltransferase" evidence="5">
    <location>
        <begin position="29"/>
        <end position="267"/>
    </location>
</feature>
<keyword evidence="2" id="KW-0104">Cadmium</keyword>
<evidence type="ECO:0000256" key="1">
    <source>
        <dbReference type="ARBA" id="ARBA00012468"/>
    </source>
</evidence>